<dbReference type="Proteomes" id="UP001060215">
    <property type="component" value="Chromosome 5"/>
</dbReference>
<proteinExistence type="predicted"/>
<keyword evidence="2" id="KW-1185">Reference proteome</keyword>
<reference evidence="1 2" key="1">
    <citation type="journal article" date="2022" name="Plant J.">
        <title>Chromosome-level genome of Camellia lanceoleosa provides a valuable resource for understanding genome evolution and self-incompatibility.</title>
        <authorList>
            <person name="Gong W."/>
            <person name="Xiao S."/>
            <person name="Wang L."/>
            <person name="Liao Z."/>
            <person name="Chang Y."/>
            <person name="Mo W."/>
            <person name="Hu G."/>
            <person name="Li W."/>
            <person name="Zhao G."/>
            <person name="Zhu H."/>
            <person name="Hu X."/>
            <person name="Ji K."/>
            <person name="Xiang X."/>
            <person name="Song Q."/>
            <person name="Yuan D."/>
            <person name="Jin S."/>
            <person name="Zhang L."/>
        </authorList>
    </citation>
    <scope>NUCLEOTIDE SEQUENCE [LARGE SCALE GENOMIC DNA]</scope>
    <source>
        <strain evidence="1">SQ_2022a</strain>
    </source>
</reference>
<gene>
    <name evidence="1" type="ORF">LOK49_LG06G03343</name>
</gene>
<comment type="caution">
    <text evidence="1">The sequence shown here is derived from an EMBL/GenBank/DDBJ whole genome shotgun (WGS) entry which is preliminary data.</text>
</comment>
<protein>
    <submittedName>
        <fullName evidence="1">Uncharacterized protein</fullName>
    </submittedName>
</protein>
<evidence type="ECO:0000313" key="2">
    <source>
        <dbReference type="Proteomes" id="UP001060215"/>
    </source>
</evidence>
<sequence length="73" mass="8166">MLQLRDHSTLFAIHKNRAFSSLSLSLTKGSKPFSSHFLSLGRKDQRPCKSLEVVCMDFGKQNSVSPRSCSCHP</sequence>
<name>A0ACC0HB92_9ERIC</name>
<evidence type="ECO:0000313" key="1">
    <source>
        <dbReference type="EMBL" id="KAI8010619.1"/>
    </source>
</evidence>
<dbReference type="EMBL" id="CM045762">
    <property type="protein sequence ID" value="KAI8010619.1"/>
    <property type="molecule type" value="Genomic_DNA"/>
</dbReference>
<accession>A0ACC0HB92</accession>
<organism evidence="1 2">
    <name type="scientific">Camellia lanceoleosa</name>
    <dbReference type="NCBI Taxonomy" id="1840588"/>
    <lineage>
        <taxon>Eukaryota</taxon>
        <taxon>Viridiplantae</taxon>
        <taxon>Streptophyta</taxon>
        <taxon>Embryophyta</taxon>
        <taxon>Tracheophyta</taxon>
        <taxon>Spermatophyta</taxon>
        <taxon>Magnoliopsida</taxon>
        <taxon>eudicotyledons</taxon>
        <taxon>Gunneridae</taxon>
        <taxon>Pentapetalae</taxon>
        <taxon>asterids</taxon>
        <taxon>Ericales</taxon>
        <taxon>Theaceae</taxon>
        <taxon>Camellia</taxon>
    </lineage>
</organism>